<dbReference type="Gene3D" id="3.30.70.2890">
    <property type="entry name" value="XS domain"/>
    <property type="match status" value="1"/>
</dbReference>
<dbReference type="EMBL" id="CACVBM020000344">
    <property type="protein sequence ID" value="CAA7018012.1"/>
    <property type="molecule type" value="Genomic_DNA"/>
</dbReference>
<dbReference type="OrthoDB" id="1892195at2759"/>
<keyword evidence="8" id="KW-1185">Reference proteome</keyword>
<feature type="compositionally biased region" description="Basic and acidic residues" evidence="4">
    <location>
        <begin position="60"/>
        <end position="69"/>
    </location>
</feature>
<evidence type="ECO:0000256" key="4">
    <source>
        <dbReference type="SAM" id="MobiDB-lite"/>
    </source>
</evidence>
<reference evidence="7" key="1">
    <citation type="submission" date="2020-01" db="EMBL/GenBank/DDBJ databases">
        <authorList>
            <person name="Mishra B."/>
        </authorList>
    </citation>
    <scope>NUCLEOTIDE SEQUENCE [LARGE SCALE GENOMIC DNA]</scope>
</reference>
<dbReference type="PANTHER" id="PTHR21596:SF3">
    <property type="entry name" value="FACTOR OF DNA METHYLATION 1-RELATED"/>
    <property type="match status" value="1"/>
</dbReference>
<protein>
    <recommendedName>
        <fullName evidence="9">XS domain-containing protein</fullName>
    </recommendedName>
</protein>
<evidence type="ECO:0000256" key="3">
    <source>
        <dbReference type="SAM" id="Coils"/>
    </source>
</evidence>
<evidence type="ECO:0000259" key="6">
    <source>
        <dbReference type="Pfam" id="PF03470"/>
    </source>
</evidence>
<comment type="caution">
    <text evidence="7">The sequence shown here is derived from an EMBL/GenBank/DDBJ whole genome shotgun (WGS) entry which is preliminary data.</text>
</comment>
<feature type="domain" description="XS" evidence="5">
    <location>
        <begin position="165"/>
        <end position="261"/>
    </location>
</feature>
<sequence length="389" mass="44642">MKSLRYLKGGNKNLGNIILYKSRRTPQFSPHSLLSPLNPRFIAVLSPSSPFHASSSQGKAEGRMSHSSDEEAEISDSEIDEFSEIRYEQIQKGNYKVKVKGRLRCPFCPGKKKQDYKYKELLAHASGVSKQKANHLALAKYLEIDLAGEAGPLPVPCVNKQPEAKLYVWPWMGIVMNPLREADGDKEALLDSGYWLKRLSRFKPVEVNAFWVEQDSAVGVVAKFHSDWRGFGSATELEKEFENRGCSKREWMEKRGDSEAKAFETKKLQQISLQNTKRILLEKQRLSDELEHEIADLQDKSKELDKRLALTELERQKLDEDKKKSDAMSNSLQLATREQKKADQRVLRLVQEHKRQKEEALGKILQLETQLDTKQKLEMEIQELKANCK</sequence>
<dbReference type="InterPro" id="IPR045177">
    <property type="entry name" value="FDM1-5/IDN2"/>
</dbReference>
<gene>
    <name evidence="7" type="ORF">MERR_LOCUS5247</name>
</gene>
<dbReference type="AlphaFoldDB" id="A0A6D2HTW0"/>
<dbReference type="GO" id="GO:0080188">
    <property type="term" value="P:gene silencing by siRNA-directed DNA methylation"/>
    <property type="evidence" value="ECO:0007669"/>
    <property type="project" value="InterPro"/>
</dbReference>
<organism evidence="7 8">
    <name type="scientific">Microthlaspi erraticum</name>
    <dbReference type="NCBI Taxonomy" id="1685480"/>
    <lineage>
        <taxon>Eukaryota</taxon>
        <taxon>Viridiplantae</taxon>
        <taxon>Streptophyta</taxon>
        <taxon>Embryophyta</taxon>
        <taxon>Tracheophyta</taxon>
        <taxon>Spermatophyta</taxon>
        <taxon>Magnoliopsida</taxon>
        <taxon>eudicotyledons</taxon>
        <taxon>Gunneridae</taxon>
        <taxon>Pentapetalae</taxon>
        <taxon>rosids</taxon>
        <taxon>malvids</taxon>
        <taxon>Brassicales</taxon>
        <taxon>Brassicaceae</taxon>
        <taxon>Coluteocarpeae</taxon>
        <taxon>Microthlaspi</taxon>
    </lineage>
</organism>
<dbReference type="Pfam" id="PF03468">
    <property type="entry name" value="XS"/>
    <property type="match status" value="1"/>
</dbReference>
<dbReference type="InterPro" id="IPR005381">
    <property type="entry name" value="Znf-XS_domain"/>
</dbReference>
<proteinExistence type="predicted"/>
<evidence type="ECO:0000313" key="7">
    <source>
        <dbReference type="EMBL" id="CAA7018012.1"/>
    </source>
</evidence>
<feature type="coiled-coil region" evidence="3">
    <location>
        <begin position="273"/>
        <end position="321"/>
    </location>
</feature>
<evidence type="ECO:0000256" key="2">
    <source>
        <dbReference type="ARBA" id="ARBA00023158"/>
    </source>
</evidence>
<evidence type="ECO:0000313" key="8">
    <source>
        <dbReference type="Proteomes" id="UP000467841"/>
    </source>
</evidence>
<dbReference type="InterPro" id="IPR005380">
    <property type="entry name" value="XS_domain"/>
</dbReference>
<accession>A0A6D2HTW0</accession>
<dbReference type="Proteomes" id="UP000467841">
    <property type="component" value="Unassembled WGS sequence"/>
</dbReference>
<keyword evidence="2" id="KW-0943">RNA-mediated gene silencing</keyword>
<feature type="region of interest" description="Disordered" evidence="4">
    <location>
        <begin position="52"/>
        <end position="77"/>
    </location>
</feature>
<dbReference type="Pfam" id="PF03470">
    <property type="entry name" value="zf-XS"/>
    <property type="match status" value="1"/>
</dbReference>
<feature type="coiled-coil region" evidence="3">
    <location>
        <begin position="350"/>
        <end position="387"/>
    </location>
</feature>
<dbReference type="PANTHER" id="PTHR21596">
    <property type="entry name" value="RIBONUCLEASE P SUBUNIT P38"/>
    <property type="match status" value="1"/>
</dbReference>
<evidence type="ECO:0000259" key="5">
    <source>
        <dbReference type="Pfam" id="PF03468"/>
    </source>
</evidence>
<evidence type="ECO:0008006" key="9">
    <source>
        <dbReference type="Google" id="ProtNLM"/>
    </source>
</evidence>
<feature type="domain" description="Zinc finger-XS" evidence="6">
    <location>
        <begin position="105"/>
        <end position="139"/>
    </location>
</feature>
<dbReference type="InterPro" id="IPR038588">
    <property type="entry name" value="XS_domain_sf"/>
</dbReference>
<keyword evidence="1 3" id="KW-0175">Coiled coil</keyword>
<evidence type="ECO:0000256" key="1">
    <source>
        <dbReference type="ARBA" id="ARBA00023054"/>
    </source>
</evidence>
<name>A0A6D2HTW0_9BRAS</name>